<dbReference type="PANTHER" id="PTHR30085:SF2">
    <property type="entry name" value="GLUTAMATE_ASPARTATE IMPORT SOLUTE-BINDING PROTEIN"/>
    <property type="match status" value="1"/>
</dbReference>
<keyword evidence="7" id="KW-1185">Reference proteome</keyword>
<proteinExistence type="inferred from homology"/>
<dbReference type="GO" id="GO:0006865">
    <property type="term" value="P:amino acid transport"/>
    <property type="evidence" value="ECO:0007669"/>
    <property type="project" value="TreeGrafter"/>
</dbReference>
<dbReference type="GO" id="GO:0005576">
    <property type="term" value="C:extracellular region"/>
    <property type="evidence" value="ECO:0007669"/>
    <property type="project" value="TreeGrafter"/>
</dbReference>
<dbReference type="OrthoDB" id="7240770at2"/>
<evidence type="ECO:0000259" key="5">
    <source>
        <dbReference type="SMART" id="SM00062"/>
    </source>
</evidence>
<dbReference type="Pfam" id="PF00497">
    <property type="entry name" value="SBP_bac_3"/>
    <property type="match status" value="1"/>
</dbReference>
<protein>
    <submittedName>
        <fullName evidence="6">Amino acid ABC transporter substrate-binding protein</fullName>
    </submittedName>
</protein>
<evidence type="ECO:0000256" key="4">
    <source>
        <dbReference type="SAM" id="SignalP"/>
    </source>
</evidence>
<dbReference type="InterPro" id="IPR001638">
    <property type="entry name" value="Solute-binding_3/MltF_N"/>
</dbReference>
<evidence type="ECO:0000256" key="1">
    <source>
        <dbReference type="ARBA" id="ARBA00010333"/>
    </source>
</evidence>
<dbReference type="RefSeq" id="WP_106702750.1">
    <property type="nucleotide sequence ID" value="NZ_CP027666.1"/>
</dbReference>
<dbReference type="SMART" id="SM00062">
    <property type="entry name" value="PBPb"/>
    <property type="match status" value="1"/>
</dbReference>
<dbReference type="GO" id="GO:0030288">
    <property type="term" value="C:outer membrane-bounded periplasmic space"/>
    <property type="evidence" value="ECO:0007669"/>
    <property type="project" value="TreeGrafter"/>
</dbReference>
<comment type="similarity">
    <text evidence="1">Belongs to the bacterial solute-binding protein 3 family.</text>
</comment>
<keyword evidence="3 4" id="KW-0732">Signal</keyword>
<feature type="chain" id="PRO_5015584895" evidence="4">
    <location>
        <begin position="31"/>
        <end position="306"/>
    </location>
</feature>
<dbReference type="Proteomes" id="UP000239709">
    <property type="component" value="Chromosome"/>
</dbReference>
<evidence type="ECO:0000313" key="6">
    <source>
        <dbReference type="EMBL" id="AVO34195.1"/>
    </source>
</evidence>
<dbReference type="SUPFAM" id="SSF53850">
    <property type="entry name" value="Periplasmic binding protein-like II"/>
    <property type="match status" value="1"/>
</dbReference>
<accession>A0A2S0ME70</accession>
<dbReference type="CDD" id="cd13688">
    <property type="entry name" value="PBP2_GltI_DEBP"/>
    <property type="match status" value="1"/>
</dbReference>
<gene>
    <name evidence="6" type="ORF">C6570_08030</name>
</gene>
<feature type="signal peptide" evidence="4">
    <location>
        <begin position="1"/>
        <end position="30"/>
    </location>
</feature>
<dbReference type="AlphaFoldDB" id="A0A2S0ME70"/>
<dbReference type="KEGG" id="otk:C6570_08030"/>
<sequence length="306" mass="33279">MTSHSRPSRWRLAAIALAFGAAAVAPTAHAQATGGTLEKIRSSGKAVIGVREASPPMAYALGAHEKFTGYHVELCERILRKLAPQAKLEYFAMTPQNTMPLVQNGTVDIGCGPATNTLVRQQQVAFAVTTYISQVRMAVRADSGITDWKQLDGKSVAATTGTTAVQLLRKLEREQNVKINVAQQKDNLESLLAVETGRASAFVLDDNLLAGIVANSRDPKLYKLVGTSLQSEPIAILFRKDDPAFKQAVDGELKAMMASGEMARHYDKWFMQPIPPRNTSLNLPMSDALKALFANPNDEPLESYNK</sequence>
<reference evidence="6 7" key="1">
    <citation type="submission" date="2018-03" db="EMBL/GenBank/DDBJ databases">
        <title>Genome sequencing of Ottowia sp.</title>
        <authorList>
            <person name="Kim S.-J."/>
            <person name="Heo J."/>
            <person name="Kwon S.-W."/>
        </authorList>
    </citation>
    <scope>NUCLEOTIDE SEQUENCE [LARGE SCALE GENOMIC DNA]</scope>
    <source>
        <strain evidence="6 7">KADR8-3</strain>
    </source>
</reference>
<dbReference type="EMBL" id="CP027666">
    <property type="protein sequence ID" value="AVO34195.1"/>
    <property type="molecule type" value="Genomic_DNA"/>
</dbReference>
<feature type="domain" description="Solute-binding protein family 3/N-terminal" evidence="5">
    <location>
        <begin position="45"/>
        <end position="273"/>
    </location>
</feature>
<dbReference type="InterPro" id="IPR051455">
    <property type="entry name" value="Bact_solute-bind_prot3"/>
</dbReference>
<dbReference type="PANTHER" id="PTHR30085">
    <property type="entry name" value="AMINO ACID ABC TRANSPORTER PERMEASE"/>
    <property type="match status" value="1"/>
</dbReference>
<evidence type="ECO:0000313" key="7">
    <source>
        <dbReference type="Proteomes" id="UP000239709"/>
    </source>
</evidence>
<evidence type="ECO:0000256" key="3">
    <source>
        <dbReference type="ARBA" id="ARBA00022729"/>
    </source>
</evidence>
<dbReference type="Gene3D" id="3.40.190.10">
    <property type="entry name" value="Periplasmic binding protein-like II"/>
    <property type="match status" value="2"/>
</dbReference>
<evidence type="ECO:0000256" key="2">
    <source>
        <dbReference type="ARBA" id="ARBA00022448"/>
    </source>
</evidence>
<keyword evidence="2" id="KW-0813">Transport</keyword>
<name>A0A2S0ME70_9BURK</name>
<organism evidence="6 7">
    <name type="scientific">Ottowia oryzae</name>
    <dbReference type="NCBI Taxonomy" id="2109914"/>
    <lineage>
        <taxon>Bacteria</taxon>
        <taxon>Pseudomonadati</taxon>
        <taxon>Pseudomonadota</taxon>
        <taxon>Betaproteobacteria</taxon>
        <taxon>Burkholderiales</taxon>
        <taxon>Comamonadaceae</taxon>
        <taxon>Ottowia</taxon>
    </lineage>
</organism>